<keyword evidence="2" id="KW-1185">Reference proteome</keyword>
<name>A0AAU9K0Z6_9CILI</name>
<evidence type="ECO:0000313" key="1">
    <source>
        <dbReference type="EMBL" id="CAG9327649.1"/>
    </source>
</evidence>
<proteinExistence type="predicted"/>
<comment type="caution">
    <text evidence="1">The sequence shown here is derived from an EMBL/GenBank/DDBJ whole genome shotgun (WGS) entry which is preliminary data.</text>
</comment>
<gene>
    <name evidence="1" type="ORF">BSTOLATCC_MIC44279</name>
</gene>
<sequence length="90" mass="10177">MIKSLPRSSLTLWTHFSMLLKLESREISKIMIAASQSLIYSGISGLSSWSDDVSNNRKENFLPLIGIVLNRISGPKWLLGTCPNSLYTYW</sequence>
<protein>
    <submittedName>
        <fullName evidence="1">Uncharacterized protein</fullName>
    </submittedName>
</protein>
<dbReference type="EMBL" id="CAJZBQ010000044">
    <property type="protein sequence ID" value="CAG9327649.1"/>
    <property type="molecule type" value="Genomic_DNA"/>
</dbReference>
<organism evidence="1 2">
    <name type="scientific">Blepharisma stoltei</name>
    <dbReference type="NCBI Taxonomy" id="1481888"/>
    <lineage>
        <taxon>Eukaryota</taxon>
        <taxon>Sar</taxon>
        <taxon>Alveolata</taxon>
        <taxon>Ciliophora</taxon>
        <taxon>Postciliodesmatophora</taxon>
        <taxon>Heterotrichea</taxon>
        <taxon>Heterotrichida</taxon>
        <taxon>Blepharismidae</taxon>
        <taxon>Blepharisma</taxon>
    </lineage>
</organism>
<reference evidence="1" key="1">
    <citation type="submission" date="2021-09" db="EMBL/GenBank/DDBJ databases">
        <authorList>
            <consortium name="AG Swart"/>
            <person name="Singh M."/>
            <person name="Singh A."/>
            <person name="Seah K."/>
            <person name="Emmerich C."/>
        </authorList>
    </citation>
    <scope>NUCLEOTIDE SEQUENCE</scope>
    <source>
        <strain evidence="1">ATCC30299</strain>
    </source>
</reference>
<dbReference type="Proteomes" id="UP001162131">
    <property type="component" value="Unassembled WGS sequence"/>
</dbReference>
<dbReference type="AlphaFoldDB" id="A0AAU9K0Z6"/>
<evidence type="ECO:0000313" key="2">
    <source>
        <dbReference type="Proteomes" id="UP001162131"/>
    </source>
</evidence>
<accession>A0AAU9K0Z6</accession>